<feature type="domain" description="DUF7724" evidence="1">
    <location>
        <begin position="14"/>
        <end position="101"/>
    </location>
</feature>
<dbReference type="AlphaFoldDB" id="A0A087DEK7"/>
<accession>A0A087DEK7</accession>
<keyword evidence="3" id="KW-1185">Reference proteome</keyword>
<dbReference type="Pfam" id="PF24849">
    <property type="entry name" value="DUF7724"/>
    <property type="match status" value="1"/>
</dbReference>
<comment type="caution">
    <text evidence="2">The sequence shown here is derived from an EMBL/GenBank/DDBJ whole genome shotgun (WGS) entry which is preliminary data.</text>
</comment>
<sequence>MCAPPACNLEPGNDTAYLSAENGFTVFEYGGHRIRFRAPYSLERYTDIKQWDDDGYLVVDAKYKHNALSEEEYIDLGPILTDLYIDAAHFLKPIKKVRIAHA</sequence>
<organism evidence="2 3">
    <name type="scientific">Bifidobacterium stellenboschense</name>
    <dbReference type="NCBI Taxonomy" id="762211"/>
    <lineage>
        <taxon>Bacteria</taxon>
        <taxon>Bacillati</taxon>
        <taxon>Actinomycetota</taxon>
        <taxon>Actinomycetes</taxon>
        <taxon>Bifidobacteriales</taxon>
        <taxon>Bifidobacteriaceae</taxon>
        <taxon>Bifidobacterium</taxon>
    </lineage>
</organism>
<dbReference type="InterPro" id="IPR056141">
    <property type="entry name" value="DUF7724"/>
</dbReference>
<dbReference type="eggNOG" id="ENOG5032S2P">
    <property type="taxonomic scope" value="Bacteria"/>
</dbReference>
<dbReference type="EMBL" id="JGZP01000025">
    <property type="protein sequence ID" value="KFI93957.1"/>
    <property type="molecule type" value="Genomic_DNA"/>
</dbReference>
<name>A0A087DEK7_9BIFI</name>
<protein>
    <recommendedName>
        <fullName evidence="1">DUF7724 domain-containing protein</fullName>
    </recommendedName>
</protein>
<proteinExistence type="predicted"/>
<gene>
    <name evidence="2" type="ORF">BSTEL_2101</name>
</gene>
<reference evidence="2 3" key="1">
    <citation type="submission" date="2014-03" db="EMBL/GenBank/DDBJ databases">
        <title>Genomics of Bifidobacteria.</title>
        <authorList>
            <person name="Ventura M."/>
            <person name="Milani C."/>
            <person name="Lugli G.A."/>
        </authorList>
    </citation>
    <scope>NUCLEOTIDE SEQUENCE [LARGE SCALE GENOMIC DNA]</scope>
    <source>
        <strain evidence="2 3">DSM 23968</strain>
    </source>
</reference>
<dbReference type="Proteomes" id="UP000029004">
    <property type="component" value="Unassembled WGS sequence"/>
</dbReference>
<dbReference type="STRING" id="762211.BSTEL_2101"/>
<dbReference type="OrthoDB" id="3192251at2"/>
<evidence type="ECO:0000259" key="1">
    <source>
        <dbReference type="Pfam" id="PF24849"/>
    </source>
</evidence>
<evidence type="ECO:0000313" key="2">
    <source>
        <dbReference type="EMBL" id="KFI93957.1"/>
    </source>
</evidence>
<evidence type="ECO:0000313" key="3">
    <source>
        <dbReference type="Proteomes" id="UP000029004"/>
    </source>
</evidence>